<evidence type="ECO:0000256" key="1">
    <source>
        <dbReference type="SAM" id="Phobius"/>
    </source>
</evidence>
<sequence>MQQAVVRSQFVTAVAWVFIVLSGFGTLIAIGQNVMMQVMFATPEIQGAMSQADTAPGAPPYAGLLLGGTRYIFLFVLLMAVGTLAASIGLLRRNNIARVAFIVFLALGIAWQVLGLGLQVLMYSHMPFQDMSAEGGPDMRSMFRVISAFTAVLALAVAVVFGWLIKRLRSPAVRAEFH</sequence>
<keyword evidence="1" id="KW-0812">Transmembrane</keyword>
<accession>A0ABM7QH71</accession>
<reference evidence="2 3" key="1">
    <citation type="submission" date="2021-03" db="EMBL/GenBank/DDBJ databases">
        <title>Complete Genome Sequences of Two Lysobacter Strains Isolated from Sea Water (Lysobacter caseinilyticus) and Soil (Lysobacter helvus) in South Korea.</title>
        <authorList>
            <person name="Watanabe Y."/>
            <person name="Arakawa K."/>
        </authorList>
    </citation>
    <scope>NUCLEOTIDE SEQUENCE [LARGE SCALE GENOMIC DNA]</scope>
    <source>
        <strain evidence="2 3">D10</strain>
    </source>
</reference>
<keyword evidence="1" id="KW-0472">Membrane</keyword>
<keyword evidence="3" id="KW-1185">Reference proteome</keyword>
<evidence type="ECO:0008006" key="4">
    <source>
        <dbReference type="Google" id="ProtNLM"/>
    </source>
</evidence>
<evidence type="ECO:0000313" key="2">
    <source>
        <dbReference type="EMBL" id="BCT97102.1"/>
    </source>
</evidence>
<dbReference type="RefSeq" id="WP_213434850.1">
    <property type="nucleotide sequence ID" value="NZ_AP024546.1"/>
</dbReference>
<protein>
    <recommendedName>
        <fullName evidence="4">DUF2269 family protein</fullName>
    </recommendedName>
</protein>
<organism evidence="2 3">
    <name type="scientific">Lysobacter helvus</name>
    <dbReference type="NCBI Taxonomy" id="2675059"/>
    <lineage>
        <taxon>Bacteria</taxon>
        <taxon>Pseudomonadati</taxon>
        <taxon>Pseudomonadota</taxon>
        <taxon>Gammaproteobacteria</taxon>
        <taxon>Lysobacterales</taxon>
        <taxon>Lysobacteraceae</taxon>
        <taxon>Lysobacter</taxon>
    </lineage>
</organism>
<feature type="transmembrane region" description="Helical" evidence="1">
    <location>
        <begin position="99"/>
        <end position="122"/>
    </location>
</feature>
<feature type="transmembrane region" description="Helical" evidence="1">
    <location>
        <begin position="12"/>
        <end position="30"/>
    </location>
</feature>
<feature type="transmembrane region" description="Helical" evidence="1">
    <location>
        <begin position="71"/>
        <end position="92"/>
    </location>
</feature>
<gene>
    <name evidence="2" type="ORF">LYSHEL_29730</name>
</gene>
<proteinExistence type="predicted"/>
<evidence type="ECO:0000313" key="3">
    <source>
        <dbReference type="Proteomes" id="UP000680514"/>
    </source>
</evidence>
<dbReference type="EMBL" id="AP024546">
    <property type="protein sequence ID" value="BCT97102.1"/>
    <property type="molecule type" value="Genomic_DNA"/>
</dbReference>
<name>A0ABM7QH71_9GAMM</name>
<feature type="transmembrane region" description="Helical" evidence="1">
    <location>
        <begin position="142"/>
        <end position="165"/>
    </location>
</feature>
<dbReference type="Proteomes" id="UP000680514">
    <property type="component" value="Chromosome"/>
</dbReference>
<keyword evidence="1" id="KW-1133">Transmembrane helix</keyword>